<feature type="region of interest" description="Disordered" evidence="1">
    <location>
        <begin position="17"/>
        <end position="46"/>
    </location>
</feature>
<dbReference type="AlphaFoldDB" id="A0A136PSA5"/>
<dbReference type="RefSeq" id="WP_067366236.1">
    <property type="nucleotide sequence ID" value="NZ_JBIUBN010000004.1"/>
</dbReference>
<dbReference type="Proteomes" id="UP000070620">
    <property type="component" value="Unassembled WGS sequence"/>
</dbReference>
<reference evidence="2 3" key="1">
    <citation type="submission" date="2016-01" db="EMBL/GenBank/DDBJ databases">
        <title>Whole genome sequence and analysis of Micromonospora rosaria DSM 803, which can produce antibacterial substance rosamicin.</title>
        <authorList>
            <person name="Yang H."/>
            <person name="He X."/>
            <person name="Zhu D."/>
        </authorList>
    </citation>
    <scope>NUCLEOTIDE SEQUENCE [LARGE SCALE GENOMIC DNA]</scope>
    <source>
        <strain evidence="2 3">DSM 803</strain>
    </source>
</reference>
<proteinExistence type="predicted"/>
<name>A0A136PSA5_9ACTN</name>
<evidence type="ECO:0000313" key="3">
    <source>
        <dbReference type="Proteomes" id="UP000070620"/>
    </source>
</evidence>
<dbReference type="EMBL" id="LRQV01000051">
    <property type="protein sequence ID" value="KXK61046.1"/>
    <property type="molecule type" value="Genomic_DNA"/>
</dbReference>
<feature type="compositionally biased region" description="Basic and acidic residues" evidence="1">
    <location>
        <begin position="17"/>
        <end position="27"/>
    </location>
</feature>
<organism evidence="2 3">
    <name type="scientific">Micromonospora rosaria</name>
    <dbReference type="NCBI Taxonomy" id="47874"/>
    <lineage>
        <taxon>Bacteria</taxon>
        <taxon>Bacillati</taxon>
        <taxon>Actinomycetota</taxon>
        <taxon>Actinomycetes</taxon>
        <taxon>Micromonosporales</taxon>
        <taxon>Micromonosporaceae</taxon>
        <taxon>Micromonospora</taxon>
    </lineage>
</organism>
<keyword evidence="3" id="KW-1185">Reference proteome</keyword>
<protein>
    <submittedName>
        <fullName evidence="2">Uncharacterized protein</fullName>
    </submittedName>
</protein>
<accession>A0A136PSA5</accession>
<sequence>MEHPAAAHLALGAVRRHVESARPDAPTRPEPPGPGPRIPQARHRAAGALRRLADWMEPPASALRVGE</sequence>
<comment type="caution">
    <text evidence="2">The sequence shown here is derived from an EMBL/GenBank/DDBJ whole genome shotgun (WGS) entry which is preliminary data.</text>
</comment>
<gene>
    <name evidence="2" type="ORF">AWW66_15565</name>
</gene>
<evidence type="ECO:0000256" key="1">
    <source>
        <dbReference type="SAM" id="MobiDB-lite"/>
    </source>
</evidence>
<feature type="compositionally biased region" description="Pro residues" evidence="1">
    <location>
        <begin position="28"/>
        <end position="37"/>
    </location>
</feature>
<evidence type="ECO:0000313" key="2">
    <source>
        <dbReference type="EMBL" id="KXK61046.1"/>
    </source>
</evidence>